<accession>A0ABU5ZZE7</accession>
<feature type="chain" id="PRO_5046433786" description="Lipocalin-like protein" evidence="1">
    <location>
        <begin position="20"/>
        <end position="140"/>
    </location>
</feature>
<name>A0ABU5ZZE7_9FLAO</name>
<organism evidence="2 3">
    <name type="scientific">Aquimarina gracilis</name>
    <dbReference type="NCBI Taxonomy" id="874422"/>
    <lineage>
        <taxon>Bacteria</taxon>
        <taxon>Pseudomonadati</taxon>
        <taxon>Bacteroidota</taxon>
        <taxon>Flavobacteriia</taxon>
        <taxon>Flavobacteriales</taxon>
        <taxon>Flavobacteriaceae</taxon>
        <taxon>Aquimarina</taxon>
    </lineage>
</organism>
<dbReference type="Proteomes" id="UP001327027">
    <property type="component" value="Unassembled WGS sequence"/>
</dbReference>
<evidence type="ECO:0000313" key="2">
    <source>
        <dbReference type="EMBL" id="MEB3347241.1"/>
    </source>
</evidence>
<keyword evidence="1" id="KW-0732">Signal</keyword>
<dbReference type="PROSITE" id="PS51257">
    <property type="entry name" value="PROKAR_LIPOPROTEIN"/>
    <property type="match status" value="1"/>
</dbReference>
<dbReference type="EMBL" id="JAYKLX010000008">
    <property type="protein sequence ID" value="MEB3347241.1"/>
    <property type="molecule type" value="Genomic_DNA"/>
</dbReference>
<reference evidence="2 3" key="1">
    <citation type="journal article" date="2013" name="Int. J. Syst. Evol. Microbiol.">
        <title>Aquimarina gracilis sp. nov., isolated from the gut microflora of a mussel, Mytilus coruscus, and emended description of Aquimarina spongiae.</title>
        <authorList>
            <person name="Park S.C."/>
            <person name="Choe H.N."/>
            <person name="Baik K.S."/>
            <person name="Seong C.N."/>
        </authorList>
    </citation>
    <scope>NUCLEOTIDE SEQUENCE [LARGE SCALE GENOMIC DNA]</scope>
    <source>
        <strain evidence="2 3">PSC32</strain>
    </source>
</reference>
<comment type="caution">
    <text evidence="2">The sequence shown here is derived from an EMBL/GenBank/DDBJ whole genome shotgun (WGS) entry which is preliminary data.</text>
</comment>
<evidence type="ECO:0000313" key="3">
    <source>
        <dbReference type="Proteomes" id="UP001327027"/>
    </source>
</evidence>
<proteinExistence type="predicted"/>
<evidence type="ECO:0000256" key="1">
    <source>
        <dbReference type="SAM" id="SignalP"/>
    </source>
</evidence>
<sequence length="140" mass="15650">MIKKIISLFCVVFMVTSCSNDDDVNTNCDQLVEVSGEQFKNAPNDQHFINSVAINGDCLNISFSSGGCDGDSWEIKLIDSEVVLFSSPPQRNLRLSLKNEELCDAVITKEITFDIQALQVSGNQILLNIENFEDQISYEY</sequence>
<feature type="signal peptide" evidence="1">
    <location>
        <begin position="1"/>
        <end position="19"/>
    </location>
</feature>
<keyword evidence="3" id="KW-1185">Reference proteome</keyword>
<gene>
    <name evidence="2" type="ORF">U6A24_17330</name>
</gene>
<protein>
    <recommendedName>
        <fullName evidence="4">Lipocalin-like protein</fullName>
    </recommendedName>
</protein>
<evidence type="ECO:0008006" key="4">
    <source>
        <dbReference type="Google" id="ProtNLM"/>
    </source>
</evidence>
<dbReference type="RefSeq" id="WP_324181265.1">
    <property type="nucleotide sequence ID" value="NZ_BAABAW010000025.1"/>
</dbReference>